<reference evidence="1 2" key="1">
    <citation type="submission" date="2019-03" db="EMBL/GenBank/DDBJ databases">
        <title>Pragia sp. nov. isolated from the gut tract of Carduelis flavirostris.</title>
        <authorList>
            <person name="Ge Y."/>
        </authorList>
    </citation>
    <scope>NUCLEOTIDE SEQUENCE [LARGE SCALE GENOMIC DNA]</scope>
    <source>
        <strain evidence="1 2">CF-458</strain>
    </source>
</reference>
<dbReference type="EMBL" id="CP034752">
    <property type="protein sequence ID" value="QBH98529.1"/>
    <property type="molecule type" value="Genomic_DNA"/>
</dbReference>
<organism evidence="1 2">
    <name type="scientific">Limnobaculum zhutongyuii</name>
    <dbReference type="NCBI Taxonomy" id="2498113"/>
    <lineage>
        <taxon>Bacteria</taxon>
        <taxon>Pseudomonadati</taxon>
        <taxon>Pseudomonadota</taxon>
        <taxon>Gammaproteobacteria</taxon>
        <taxon>Enterobacterales</taxon>
        <taxon>Budviciaceae</taxon>
        <taxon>Limnobaculum</taxon>
    </lineage>
</organism>
<protein>
    <recommendedName>
        <fullName evidence="3">Lecithin:cholesterol acyltransferase</fullName>
    </recommendedName>
</protein>
<gene>
    <name evidence="1" type="ORF">EKN56_20320</name>
</gene>
<dbReference type="AlphaFoldDB" id="A0A411WQM9"/>
<evidence type="ECO:0008006" key="3">
    <source>
        <dbReference type="Google" id="ProtNLM"/>
    </source>
</evidence>
<dbReference type="Proteomes" id="UP000293154">
    <property type="component" value="Chromosome"/>
</dbReference>
<dbReference type="GO" id="GO:0006629">
    <property type="term" value="P:lipid metabolic process"/>
    <property type="evidence" value="ECO:0007669"/>
    <property type="project" value="InterPro"/>
</dbReference>
<dbReference type="Gene3D" id="3.40.50.1820">
    <property type="entry name" value="alpha/beta hydrolase"/>
    <property type="match status" value="1"/>
</dbReference>
<proteinExistence type="predicted"/>
<dbReference type="SUPFAM" id="SSF53474">
    <property type="entry name" value="alpha/beta-Hydrolases"/>
    <property type="match status" value="1"/>
</dbReference>
<dbReference type="InterPro" id="IPR029058">
    <property type="entry name" value="AB_hydrolase_fold"/>
</dbReference>
<dbReference type="OrthoDB" id="9814331at2"/>
<dbReference type="RefSeq" id="WP_130593458.1">
    <property type="nucleotide sequence ID" value="NZ_CP034752.1"/>
</dbReference>
<dbReference type="GO" id="GO:0008374">
    <property type="term" value="F:O-acyltransferase activity"/>
    <property type="evidence" value="ECO:0007669"/>
    <property type="project" value="InterPro"/>
</dbReference>
<dbReference type="KEGG" id="prag:EKN56_20320"/>
<dbReference type="Pfam" id="PF02450">
    <property type="entry name" value="LCAT"/>
    <property type="match status" value="1"/>
</dbReference>
<name>A0A411WQM9_9GAMM</name>
<keyword evidence="2" id="KW-1185">Reference proteome</keyword>
<accession>A0A411WQM9</accession>
<evidence type="ECO:0000313" key="1">
    <source>
        <dbReference type="EMBL" id="QBH98529.1"/>
    </source>
</evidence>
<evidence type="ECO:0000313" key="2">
    <source>
        <dbReference type="Proteomes" id="UP000293154"/>
    </source>
</evidence>
<dbReference type="InterPro" id="IPR003386">
    <property type="entry name" value="LACT/PDAT_acylTrfase"/>
</dbReference>
<sequence length="421" mass="47990">MPLNWGYSYARSQSIAYQLRKAGLGGEGKNLPVIYLSGILGSKLYDRQEQAQIWGDYRGVFFHKPHYAGYEYEDSEAHRTRVFANEHLHEFTIVPGLVHTLVTAELKQVLQAGLGYKEGQDLFFMAHDWRADLCSLAGRLDAEFARLRARFGDDQKIILMGQSIANLAIRYWLRTTTSENREMIAKWYAFGPPWQGTFHALSMMETGYYPGTRLFHGFSADDVTSYPSAYQLLPSRPTVVDIQGKPLTDFDIYSTECWQEYRMGPYRASGVDISPVCQRAREHLGLNLKKARELAVSIEGVSTLEQAIPQVWFLSDNNTAVKAAVYDGHRWYFETKTIQRDVPQLASQVLEQGDDHLPLSGLLSQRCGPVIRDAYHQPWGESFVYISKARTHRALINHTPNLRSLAFDLAVEREKYQKGGY</sequence>